<feature type="chain" id="PRO_5046046691" description="MYXO-CTERM domain-containing protein" evidence="2">
    <location>
        <begin position="21"/>
        <end position="125"/>
    </location>
</feature>
<evidence type="ECO:0000256" key="2">
    <source>
        <dbReference type="SAM" id="SignalP"/>
    </source>
</evidence>
<keyword evidence="1" id="KW-0472">Membrane</keyword>
<evidence type="ECO:0008006" key="5">
    <source>
        <dbReference type="Google" id="ProtNLM"/>
    </source>
</evidence>
<dbReference type="Proteomes" id="UP001596392">
    <property type="component" value="Unassembled WGS sequence"/>
</dbReference>
<keyword evidence="1" id="KW-0812">Transmembrane</keyword>
<organism evidence="3 4">
    <name type="scientific">Catellatospora aurea</name>
    <dbReference type="NCBI Taxonomy" id="1337874"/>
    <lineage>
        <taxon>Bacteria</taxon>
        <taxon>Bacillati</taxon>
        <taxon>Actinomycetota</taxon>
        <taxon>Actinomycetes</taxon>
        <taxon>Micromonosporales</taxon>
        <taxon>Micromonosporaceae</taxon>
        <taxon>Catellatospora</taxon>
    </lineage>
</organism>
<keyword evidence="4" id="KW-1185">Reference proteome</keyword>
<name>A0ABW2H3Q8_9ACTN</name>
<dbReference type="RefSeq" id="WP_376808544.1">
    <property type="nucleotide sequence ID" value="NZ_JBHTAC010000028.1"/>
</dbReference>
<dbReference type="EMBL" id="JBHTAC010000028">
    <property type="protein sequence ID" value="MFC7245632.1"/>
    <property type="molecule type" value="Genomic_DNA"/>
</dbReference>
<evidence type="ECO:0000256" key="1">
    <source>
        <dbReference type="SAM" id="Phobius"/>
    </source>
</evidence>
<feature type="signal peptide" evidence="2">
    <location>
        <begin position="1"/>
        <end position="20"/>
    </location>
</feature>
<gene>
    <name evidence="3" type="ORF">ACFQO7_24425</name>
</gene>
<evidence type="ECO:0000313" key="4">
    <source>
        <dbReference type="Proteomes" id="UP001596392"/>
    </source>
</evidence>
<keyword evidence="1" id="KW-1133">Transmembrane helix</keyword>
<reference evidence="4" key="1">
    <citation type="journal article" date="2019" name="Int. J. Syst. Evol. Microbiol.">
        <title>The Global Catalogue of Microorganisms (GCM) 10K type strain sequencing project: providing services to taxonomists for standard genome sequencing and annotation.</title>
        <authorList>
            <consortium name="The Broad Institute Genomics Platform"/>
            <consortium name="The Broad Institute Genome Sequencing Center for Infectious Disease"/>
            <person name="Wu L."/>
            <person name="Ma J."/>
        </authorList>
    </citation>
    <scope>NUCLEOTIDE SEQUENCE [LARGE SCALE GENOMIC DNA]</scope>
    <source>
        <strain evidence="4">CGMCC 1.9106</strain>
    </source>
</reference>
<protein>
    <recommendedName>
        <fullName evidence="5">MYXO-CTERM domain-containing protein</fullName>
    </recommendedName>
</protein>
<proteinExistence type="predicted"/>
<evidence type="ECO:0000313" key="3">
    <source>
        <dbReference type="EMBL" id="MFC7245632.1"/>
    </source>
</evidence>
<feature type="transmembrane region" description="Helical" evidence="1">
    <location>
        <begin position="86"/>
        <end position="103"/>
    </location>
</feature>
<comment type="caution">
    <text evidence="3">The sequence shown here is derived from an EMBL/GenBank/DDBJ whole genome shotgun (WGS) entry which is preliminary data.</text>
</comment>
<accession>A0ABW2H3Q8</accession>
<keyword evidence="2" id="KW-0732">Signal</keyword>
<sequence length="125" mass="13581">MILRKVALIGASLLTGALLSAEVFLTLGERPQPPRPAAVGQRSTGPTYNCNVPDSCQVQQPRVGSVFYCQTEEACVTDARWTGKDISRAALAVGLIMFAAVWWRKRHPAFALMKRVVPEGAPSTR</sequence>